<protein>
    <submittedName>
        <fullName evidence="1">Uncharacterized protein</fullName>
    </submittedName>
</protein>
<keyword evidence="2" id="KW-1185">Reference proteome</keyword>
<gene>
    <name evidence="1" type="ORF">DKX38_012081</name>
</gene>
<proteinExistence type="predicted"/>
<dbReference type="Proteomes" id="UP000326939">
    <property type="component" value="Chromosome 8"/>
</dbReference>
<evidence type="ECO:0000313" key="2">
    <source>
        <dbReference type="Proteomes" id="UP000326939"/>
    </source>
</evidence>
<sequence>MVYVAFCHTRRRSLCFLCLPSMPFMFLQSDHLLIIVVYNLEFSAPGNFKLGSIALLIANATESHFLLDNKFDIQGSKILEEYFLECNVDGFLNHHPL</sequence>
<dbReference type="EMBL" id="VDCV01000008">
    <property type="protein sequence ID" value="KAB5543969.1"/>
    <property type="molecule type" value="Genomic_DNA"/>
</dbReference>
<reference evidence="2" key="1">
    <citation type="journal article" date="2019" name="Gigascience">
        <title>De novo genome assembly of the endangered Acer yangbiense, a plant species with extremely small populations endemic to Yunnan Province, China.</title>
        <authorList>
            <person name="Yang J."/>
            <person name="Wariss H.M."/>
            <person name="Tao L."/>
            <person name="Zhang R."/>
            <person name="Yun Q."/>
            <person name="Hollingsworth P."/>
            <person name="Dao Z."/>
            <person name="Luo G."/>
            <person name="Guo H."/>
            <person name="Ma Y."/>
            <person name="Sun W."/>
        </authorList>
    </citation>
    <scope>NUCLEOTIDE SEQUENCE [LARGE SCALE GENOMIC DNA]</scope>
    <source>
        <strain evidence="2">cv. br00</strain>
    </source>
</reference>
<evidence type="ECO:0000313" key="1">
    <source>
        <dbReference type="EMBL" id="KAB5543969.1"/>
    </source>
</evidence>
<name>A0A5N5LMK0_9ROSI</name>
<accession>A0A5N5LMK0</accession>
<organism evidence="1 2">
    <name type="scientific">Salix brachista</name>
    <dbReference type="NCBI Taxonomy" id="2182728"/>
    <lineage>
        <taxon>Eukaryota</taxon>
        <taxon>Viridiplantae</taxon>
        <taxon>Streptophyta</taxon>
        <taxon>Embryophyta</taxon>
        <taxon>Tracheophyta</taxon>
        <taxon>Spermatophyta</taxon>
        <taxon>Magnoliopsida</taxon>
        <taxon>eudicotyledons</taxon>
        <taxon>Gunneridae</taxon>
        <taxon>Pentapetalae</taxon>
        <taxon>rosids</taxon>
        <taxon>fabids</taxon>
        <taxon>Malpighiales</taxon>
        <taxon>Salicaceae</taxon>
        <taxon>Saliceae</taxon>
        <taxon>Salix</taxon>
    </lineage>
</organism>
<dbReference type="AlphaFoldDB" id="A0A5N5LMK0"/>
<comment type="caution">
    <text evidence="1">The sequence shown here is derived from an EMBL/GenBank/DDBJ whole genome shotgun (WGS) entry which is preliminary data.</text>
</comment>